<accession>A0A6G0WXE5</accession>
<dbReference type="EMBL" id="VJMJ01000137">
    <property type="protein sequence ID" value="KAF0732170.1"/>
    <property type="molecule type" value="Genomic_DNA"/>
</dbReference>
<feature type="region of interest" description="Disordered" evidence="1">
    <location>
        <begin position="81"/>
        <end position="109"/>
    </location>
</feature>
<name>A0A6G0WXE5_9STRA</name>
<reference evidence="2 3" key="1">
    <citation type="submission" date="2019-07" db="EMBL/GenBank/DDBJ databases">
        <title>Genomics analysis of Aphanomyces spp. identifies a new class of oomycete effector associated with host adaptation.</title>
        <authorList>
            <person name="Gaulin E."/>
        </authorList>
    </citation>
    <scope>NUCLEOTIDE SEQUENCE [LARGE SCALE GENOMIC DNA]</scope>
    <source>
        <strain evidence="2 3">ATCC 201684</strain>
    </source>
</reference>
<feature type="compositionally biased region" description="Polar residues" evidence="1">
    <location>
        <begin position="41"/>
        <end position="65"/>
    </location>
</feature>
<feature type="region of interest" description="Disordered" evidence="1">
    <location>
        <begin position="30"/>
        <end position="65"/>
    </location>
</feature>
<dbReference type="VEuPathDB" id="FungiDB:AeMF1_021290"/>
<keyword evidence="3" id="KW-1185">Reference proteome</keyword>
<evidence type="ECO:0000256" key="1">
    <source>
        <dbReference type="SAM" id="MobiDB-lite"/>
    </source>
</evidence>
<gene>
    <name evidence="2" type="ORF">Ae201684_010819</name>
</gene>
<organism evidence="2 3">
    <name type="scientific">Aphanomyces euteiches</name>
    <dbReference type="NCBI Taxonomy" id="100861"/>
    <lineage>
        <taxon>Eukaryota</taxon>
        <taxon>Sar</taxon>
        <taxon>Stramenopiles</taxon>
        <taxon>Oomycota</taxon>
        <taxon>Saprolegniomycetes</taxon>
        <taxon>Saprolegniales</taxon>
        <taxon>Verrucalvaceae</taxon>
        <taxon>Aphanomyces</taxon>
    </lineage>
</organism>
<evidence type="ECO:0000313" key="3">
    <source>
        <dbReference type="Proteomes" id="UP000481153"/>
    </source>
</evidence>
<sequence>MIHDLFQSGEKFCCGLAAYSRLLGIQPIDDSSIPPPEAVLPSQTDDSTSQKDGNCPVQPTDNNSDFILSPEAIEVLEEITTVTPLSEDIDDDESGSDSNPSEDNMDPDELKQNTKWLSLMTHPRCQRTCVPSTEFDETPQLNPVLHPPFRRPYENLFISV</sequence>
<dbReference type="AlphaFoldDB" id="A0A6G0WXE5"/>
<protein>
    <submittedName>
        <fullName evidence="2">Uncharacterized protein</fullName>
    </submittedName>
</protein>
<proteinExistence type="predicted"/>
<comment type="caution">
    <text evidence="2">The sequence shown here is derived from an EMBL/GenBank/DDBJ whole genome shotgun (WGS) entry which is preliminary data.</text>
</comment>
<dbReference type="Proteomes" id="UP000481153">
    <property type="component" value="Unassembled WGS sequence"/>
</dbReference>
<evidence type="ECO:0000313" key="2">
    <source>
        <dbReference type="EMBL" id="KAF0732170.1"/>
    </source>
</evidence>